<keyword evidence="1" id="KW-0812">Transmembrane</keyword>
<dbReference type="AlphaFoldDB" id="A0A6A5WYF7"/>
<evidence type="ECO:0000256" key="1">
    <source>
        <dbReference type="SAM" id="Phobius"/>
    </source>
</evidence>
<keyword evidence="1" id="KW-1133">Transmembrane helix</keyword>
<name>A0A6A5WYF7_9PLEO</name>
<protein>
    <submittedName>
        <fullName evidence="2">Uncharacterized protein</fullName>
    </submittedName>
</protein>
<dbReference type="EMBL" id="ML977561">
    <property type="protein sequence ID" value="KAF2005809.1"/>
    <property type="molecule type" value="Genomic_DNA"/>
</dbReference>
<sequence length="127" mass="14467">MSIISIRCQSGDRIFLFHTICAVWTMIHLIITAYHLQYQPQAPPSHSIAKHSAFYHKSLPKIMLRNLIAIWPAILPNYVNMAQEVDGGIEAQSALDIIKKLNLGANPRKDKILSRNIRGLWNDPNRL</sequence>
<dbReference type="Proteomes" id="UP000799779">
    <property type="component" value="Unassembled WGS sequence"/>
</dbReference>
<reference evidence="2" key="1">
    <citation type="journal article" date="2020" name="Stud. Mycol.">
        <title>101 Dothideomycetes genomes: a test case for predicting lifestyles and emergence of pathogens.</title>
        <authorList>
            <person name="Haridas S."/>
            <person name="Albert R."/>
            <person name="Binder M."/>
            <person name="Bloem J."/>
            <person name="Labutti K."/>
            <person name="Salamov A."/>
            <person name="Andreopoulos B."/>
            <person name="Baker S."/>
            <person name="Barry K."/>
            <person name="Bills G."/>
            <person name="Bluhm B."/>
            <person name="Cannon C."/>
            <person name="Castanera R."/>
            <person name="Culley D."/>
            <person name="Daum C."/>
            <person name="Ezra D."/>
            <person name="Gonzalez J."/>
            <person name="Henrissat B."/>
            <person name="Kuo A."/>
            <person name="Liang C."/>
            <person name="Lipzen A."/>
            <person name="Lutzoni F."/>
            <person name="Magnuson J."/>
            <person name="Mondo S."/>
            <person name="Nolan M."/>
            <person name="Ohm R."/>
            <person name="Pangilinan J."/>
            <person name="Park H.-J."/>
            <person name="Ramirez L."/>
            <person name="Alfaro M."/>
            <person name="Sun H."/>
            <person name="Tritt A."/>
            <person name="Yoshinaga Y."/>
            <person name="Zwiers L.-H."/>
            <person name="Turgeon B."/>
            <person name="Goodwin S."/>
            <person name="Spatafora J."/>
            <person name="Crous P."/>
            <person name="Grigoriev I."/>
        </authorList>
    </citation>
    <scope>NUCLEOTIDE SEQUENCE</scope>
    <source>
        <strain evidence="2">CBS 123094</strain>
    </source>
</reference>
<gene>
    <name evidence="2" type="ORF">P154DRAFT_615762</name>
</gene>
<keyword evidence="1" id="KW-0472">Membrane</keyword>
<proteinExistence type="predicted"/>
<keyword evidence="3" id="KW-1185">Reference proteome</keyword>
<feature type="transmembrane region" description="Helical" evidence="1">
    <location>
        <begin position="14"/>
        <end position="36"/>
    </location>
</feature>
<evidence type="ECO:0000313" key="3">
    <source>
        <dbReference type="Proteomes" id="UP000799779"/>
    </source>
</evidence>
<evidence type="ECO:0000313" key="2">
    <source>
        <dbReference type="EMBL" id="KAF2005809.1"/>
    </source>
</evidence>
<organism evidence="2 3">
    <name type="scientific">Amniculicola lignicola CBS 123094</name>
    <dbReference type="NCBI Taxonomy" id="1392246"/>
    <lineage>
        <taxon>Eukaryota</taxon>
        <taxon>Fungi</taxon>
        <taxon>Dikarya</taxon>
        <taxon>Ascomycota</taxon>
        <taxon>Pezizomycotina</taxon>
        <taxon>Dothideomycetes</taxon>
        <taxon>Pleosporomycetidae</taxon>
        <taxon>Pleosporales</taxon>
        <taxon>Amniculicolaceae</taxon>
        <taxon>Amniculicola</taxon>
    </lineage>
</organism>
<accession>A0A6A5WYF7</accession>